<gene>
    <name evidence="2" type="ORF">VIT_00s0189g00040</name>
</gene>
<evidence type="ECO:0000256" key="1">
    <source>
        <dbReference type="SAM" id="MobiDB-lite"/>
    </source>
</evidence>
<feature type="compositionally biased region" description="Low complexity" evidence="1">
    <location>
        <begin position="16"/>
        <end position="27"/>
    </location>
</feature>
<accession>F6HCR8</accession>
<protein>
    <submittedName>
        <fullName evidence="2">Uncharacterized protein</fullName>
    </submittedName>
</protein>
<proteinExistence type="predicted"/>
<dbReference type="HOGENOM" id="CLU_1296388_0_0_1"/>
<keyword evidence="3" id="KW-1185">Reference proteome</keyword>
<feature type="compositionally biased region" description="Basic and acidic residues" evidence="1">
    <location>
        <begin position="1"/>
        <end position="11"/>
    </location>
</feature>
<evidence type="ECO:0000313" key="2">
    <source>
        <dbReference type="EMBL" id="CCB50013.1"/>
    </source>
</evidence>
<name>F6HCR8_VITVI</name>
<evidence type="ECO:0000313" key="3">
    <source>
        <dbReference type="Proteomes" id="UP000009183"/>
    </source>
</evidence>
<feature type="region of interest" description="Disordered" evidence="1">
    <location>
        <begin position="1"/>
        <end position="32"/>
    </location>
</feature>
<dbReference type="PaxDb" id="29760-VIT_00s0189g00040.t01"/>
<sequence>MHIEARTKACFDRSTTPKTTRPTTTLPHPREVPPTMSLACPSSLGVCDDAPRVDLSHREFGQEFSYDIQAFSTYESTTQSMCLLDRYYFLSLMDPPPYFYAASLREFFSTLEDWREGYRELHFSIRGRADIISTETIAAAFGLPLSAPPKAQFAPQSRPAFLWIARILTPRGTRCRSAFTRFEMPQILWFVDQVIKTNIFPFGHSTERSGSVL</sequence>
<dbReference type="AlphaFoldDB" id="F6HCR8"/>
<reference evidence="3" key="1">
    <citation type="journal article" date="2007" name="Nature">
        <title>The grapevine genome sequence suggests ancestral hexaploidization in major angiosperm phyla.</title>
        <authorList>
            <consortium name="The French-Italian Public Consortium for Grapevine Genome Characterization."/>
            <person name="Jaillon O."/>
            <person name="Aury J.-M."/>
            <person name="Noel B."/>
            <person name="Policriti A."/>
            <person name="Clepet C."/>
            <person name="Casagrande A."/>
            <person name="Choisne N."/>
            <person name="Aubourg S."/>
            <person name="Vitulo N."/>
            <person name="Jubin C."/>
            <person name="Vezzi A."/>
            <person name="Legeai F."/>
            <person name="Hugueney P."/>
            <person name="Dasilva C."/>
            <person name="Horner D."/>
            <person name="Mica E."/>
            <person name="Jublot D."/>
            <person name="Poulain J."/>
            <person name="Bruyere C."/>
            <person name="Billault A."/>
            <person name="Segurens B."/>
            <person name="Gouyvenoux M."/>
            <person name="Ugarte E."/>
            <person name="Cattonaro F."/>
            <person name="Anthouard V."/>
            <person name="Vico V."/>
            <person name="Del Fabbro C."/>
            <person name="Alaux M."/>
            <person name="Di Gaspero G."/>
            <person name="Dumas V."/>
            <person name="Felice N."/>
            <person name="Paillard S."/>
            <person name="Juman I."/>
            <person name="Moroldo M."/>
            <person name="Scalabrin S."/>
            <person name="Canaguier A."/>
            <person name="Le Clainche I."/>
            <person name="Malacrida G."/>
            <person name="Durand E."/>
            <person name="Pesole G."/>
            <person name="Laucou V."/>
            <person name="Chatelet P."/>
            <person name="Merdinoglu D."/>
            <person name="Delledonne M."/>
            <person name="Pezzotti M."/>
            <person name="Lecharny A."/>
            <person name="Scarpelli C."/>
            <person name="Artiguenave F."/>
            <person name="Pe M.E."/>
            <person name="Valle G."/>
            <person name="Morgante M."/>
            <person name="Caboche M."/>
            <person name="Adam-Blondon A.-F."/>
            <person name="Weissenbach J."/>
            <person name="Quetier F."/>
            <person name="Wincker P."/>
        </authorList>
    </citation>
    <scope>NUCLEOTIDE SEQUENCE [LARGE SCALE GENOMIC DNA]</scope>
    <source>
        <strain evidence="3">cv. Pinot noir / PN40024</strain>
    </source>
</reference>
<dbReference type="EMBL" id="FN595521">
    <property type="protein sequence ID" value="CCB50013.1"/>
    <property type="molecule type" value="Genomic_DNA"/>
</dbReference>
<dbReference type="Proteomes" id="UP000009183">
    <property type="component" value="Unassembled WGS sequence, unordered"/>
</dbReference>
<organism evidence="2 3">
    <name type="scientific">Vitis vinifera</name>
    <name type="common">Grape</name>
    <dbReference type="NCBI Taxonomy" id="29760"/>
    <lineage>
        <taxon>Eukaryota</taxon>
        <taxon>Viridiplantae</taxon>
        <taxon>Streptophyta</taxon>
        <taxon>Embryophyta</taxon>
        <taxon>Tracheophyta</taxon>
        <taxon>Spermatophyta</taxon>
        <taxon>Magnoliopsida</taxon>
        <taxon>eudicotyledons</taxon>
        <taxon>Gunneridae</taxon>
        <taxon>Pentapetalae</taxon>
        <taxon>rosids</taxon>
        <taxon>Vitales</taxon>
        <taxon>Vitaceae</taxon>
        <taxon>Viteae</taxon>
        <taxon>Vitis</taxon>
    </lineage>
</organism>
<dbReference type="InParanoid" id="F6HCR8"/>